<protein>
    <submittedName>
        <fullName evidence="1">Uncharacterized protein</fullName>
    </submittedName>
</protein>
<accession>A0A8X6GA30</accession>
<organism evidence="1 2">
    <name type="scientific">Trichonephila clavata</name>
    <name type="common">Joro spider</name>
    <name type="synonym">Nephila clavata</name>
    <dbReference type="NCBI Taxonomy" id="2740835"/>
    <lineage>
        <taxon>Eukaryota</taxon>
        <taxon>Metazoa</taxon>
        <taxon>Ecdysozoa</taxon>
        <taxon>Arthropoda</taxon>
        <taxon>Chelicerata</taxon>
        <taxon>Arachnida</taxon>
        <taxon>Araneae</taxon>
        <taxon>Araneomorphae</taxon>
        <taxon>Entelegynae</taxon>
        <taxon>Araneoidea</taxon>
        <taxon>Nephilidae</taxon>
        <taxon>Trichonephila</taxon>
    </lineage>
</organism>
<dbReference type="EMBL" id="BMAO01014866">
    <property type="protein sequence ID" value="GFQ97679.1"/>
    <property type="molecule type" value="Genomic_DNA"/>
</dbReference>
<comment type="caution">
    <text evidence="1">The sequence shown here is derived from an EMBL/GenBank/DDBJ whole genome shotgun (WGS) entry which is preliminary data.</text>
</comment>
<dbReference type="OrthoDB" id="6434231at2759"/>
<reference evidence="1" key="1">
    <citation type="submission" date="2020-07" db="EMBL/GenBank/DDBJ databases">
        <title>Multicomponent nature underlies the extraordinary mechanical properties of spider dragline silk.</title>
        <authorList>
            <person name="Kono N."/>
            <person name="Nakamura H."/>
            <person name="Mori M."/>
            <person name="Yoshida Y."/>
            <person name="Ohtoshi R."/>
            <person name="Malay A.D."/>
            <person name="Moran D.A.P."/>
            <person name="Tomita M."/>
            <person name="Numata K."/>
            <person name="Arakawa K."/>
        </authorList>
    </citation>
    <scope>NUCLEOTIDE SEQUENCE</scope>
</reference>
<evidence type="ECO:0000313" key="1">
    <source>
        <dbReference type="EMBL" id="GFQ97679.1"/>
    </source>
</evidence>
<dbReference type="Proteomes" id="UP000887116">
    <property type="component" value="Unassembled WGS sequence"/>
</dbReference>
<keyword evidence="2" id="KW-1185">Reference proteome</keyword>
<sequence length="94" mass="10833">MLAKKFSGYRQIPLADIGSPIQIVLSTPDDSECEEDSFDKVSDITIESGKSLSLQLFWFYIDFNKYLTMKISLEEETRCETFHCLRTFLLPQIG</sequence>
<dbReference type="AlphaFoldDB" id="A0A8X6GA30"/>
<proteinExistence type="predicted"/>
<evidence type="ECO:0000313" key="2">
    <source>
        <dbReference type="Proteomes" id="UP000887116"/>
    </source>
</evidence>
<gene>
    <name evidence="1" type="ORF">TNCT_505661</name>
</gene>
<name>A0A8X6GA30_TRICU</name>